<comment type="caution">
    <text evidence="1">The sequence shown here is derived from an EMBL/GenBank/DDBJ whole genome shotgun (WGS) entry which is preliminary data.</text>
</comment>
<proteinExistence type="predicted"/>
<gene>
    <name evidence="1" type="ORF">WR25_24703</name>
</gene>
<accession>A0A2A2L908</accession>
<evidence type="ECO:0000313" key="2">
    <source>
        <dbReference type="Proteomes" id="UP000218231"/>
    </source>
</evidence>
<organism evidence="1 2">
    <name type="scientific">Diploscapter pachys</name>
    <dbReference type="NCBI Taxonomy" id="2018661"/>
    <lineage>
        <taxon>Eukaryota</taxon>
        <taxon>Metazoa</taxon>
        <taxon>Ecdysozoa</taxon>
        <taxon>Nematoda</taxon>
        <taxon>Chromadorea</taxon>
        <taxon>Rhabditida</taxon>
        <taxon>Rhabditina</taxon>
        <taxon>Rhabditomorpha</taxon>
        <taxon>Rhabditoidea</taxon>
        <taxon>Rhabditidae</taxon>
        <taxon>Diploscapter</taxon>
    </lineage>
</organism>
<evidence type="ECO:0000313" key="1">
    <source>
        <dbReference type="EMBL" id="PAV82746.1"/>
    </source>
</evidence>
<sequence length="122" mass="13138">MGLVIEGGMPKQQSLKVKQCVCVWRGNVKRSPPLRCIVSTVAQARNVVAVVMTEANSLARSSGILSSAAERRSITEETLCGILQLPSPFPLYTVCLPSGRIFSLTSPTTESRKKNSLSALPH</sequence>
<name>A0A2A2L908_9BILA</name>
<keyword evidence="2" id="KW-1185">Reference proteome</keyword>
<reference evidence="1 2" key="1">
    <citation type="journal article" date="2017" name="Curr. Biol.">
        <title>Genome architecture and evolution of a unichromosomal asexual nematode.</title>
        <authorList>
            <person name="Fradin H."/>
            <person name="Zegar C."/>
            <person name="Gutwein M."/>
            <person name="Lucas J."/>
            <person name="Kovtun M."/>
            <person name="Corcoran D."/>
            <person name="Baugh L.R."/>
            <person name="Kiontke K."/>
            <person name="Gunsalus K."/>
            <person name="Fitch D.H."/>
            <person name="Piano F."/>
        </authorList>
    </citation>
    <scope>NUCLEOTIDE SEQUENCE [LARGE SCALE GENOMIC DNA]</scope>
    <source>
        <strain evidence="1">PF1309</strain>
    </source>
</reference>
<protein>
    <submittedName>
        <fullName evidence="1">Uncharacterized protein</fullName>
    </submittedName>
</protein>
<dbReference type="AlphaFoldDB" id="A0A2A2L908"/>
<dbReference type="Proteomes" id="UP000218231">
    <property type="component" value="Unassembled WGS sequence"/>
</dbReference>
<dbReference type="EMBL" id="LIAE01007028">
    <property type="protein sequence ID" value="PAV82746.1"/>
    <property type="molecule type" value="Genomic_DNA"/>
</dbReference>